<accession>A0A809SES1</accession>
<sequence>MKRIKIGFTNESYKDTNTFIQYKKTNKFNHKLDYEILSELDFVPKLIENSETLSKWEFIESQELKFNEDELFQIADNFKKLHDSNLVFPKTNHSARVKEYRKILKEKNINIPVLNQYYKRINLILSKSQNNRPLHNDLYTANILKDKNNKIYFIDWEYASMGDKHFDLAYFITGSFLSQEQENIFLNRYETYWEEYLIQQKILIYYLIILWINAQEVKPFDDAPSIKKLIETVEFYDYKKQNNLFKR</sequence>
<dbReference type="Gene3D" id="3.90.1200.10">
    <property type="match status" value="1"/>
</dbReference>
<dbReference type="InterPro" id="IPR011009">
    <property type="entry name" value="Kinase-like_dom_sf"/>
</dbReference>
<dbReference type="GO" id="GO:0004672">
    <property type="term" value="F:protein kinase activity"/>
    <property type="evidence" value="ECO:0007669"/>
    <property type="project" value="InterPro"/>
</dbReference>
<feature type="domain" description="Protein kinase" evidence="1">
    <location>
        <begin position="1"/>
        <end position="247"/>
    </location>
</feature>
<dbReference type="Proteomes" id="UP000464317">
    <property type="component" value="Chromosome"/>
</dbReference>
<evidence type="ECO:0000313" key="3">
    <source>
        <dbReference type="Proteomes" id="UP000464317"/>
    </source>
</evidence>
<dbReference type="GO" id="GO:0005524">
    <property type="term" value="F:ATP binding"/>
    <property type="evidence" value="ECO:0007669"/>
    <property type="project" value="InterPro"/>
</dbReference>
<dbReference type="KEGG" id="mfel:JPM2_3110"/>
<dbReference type="PANTHER" id="PTHR40086">
    <property type="entry name" value="PHOSPHOTRANSFERASE YTMP-RELATED"/>
    <property type="match status" value="1"/>
</dbReference>
<dbReference type="EMBL" id="AP022325">
    <property type="protein sequence ID" value="BBU47618.1"/>
    <property type="molecule type" value="Genomic_DNA"/>
</dbReference>
<dbReference type="AlphaFoldDB" id="A0A809SES1"/>
<dbReference type="PANTHER" id="PTHR40086:SF1">
    <property type="entry name" value="CELL CYCLE REGULATOR CCRZ"/>
    <property type="match status" value="1"/>
</dbReference>
<dbReference type="Pfam" id="PF01633">
    <property type="entry name" value="Choline_kinase"/>
    <property type="match status" value="1"/>
</dbReference>
<proteinExistence type="predicted"/>
<dbReference type="SUPFAM" id="SSF56112">
    <property type="entry name" value="Protein kinase-like (PK-like)"/>
    <property type="match status" value="1"/>
</dbReference>
<name>A0A809SES1_9BACT</name>
<reference evidence="2 3" key="1">
    <citation type="submission" date="2020-01" db="EMBL/GenBank/DDBJ databases">
        <title>Complete genome sequence of Mycoplasma felis strain Myco-2.</title>
        <authorList>
            <person name="Kinoshita Y."/>
            <person name="Niwa H."/>
            <person name="Uchida-Fujii E."/>
            <person name="Nukada T."/>
        </authorList>
    </citation>
    <scope>NUCLEOTIDE SEQUENCE [LARGE SCALE GENOMIC DNA]</scope>
    <source>
        <strain evidence="2 3">Myco-2</strain>
    </source>
</reference>
<keyword evidence="3" id="KW-1185">Reference proteome</keyword>
<dbReference type="InterPro" id="IPR000719">
    <property type="entry name" value="Prot_kinase_dom"/>
</dbReference>
<dbReference type="PROSITE" id="PS50011">
    <property type="entry name" value="PROTEIN_KINASE_DOM"/>
    <property type="match status" value="1"/>
</dbReference>
<evidence type="ECO:0000259" key="1">
    <source>
        <dbReference type="PROSITE" id="PS50011"/>
    </source>
</evidence>
<protein>
    <recommendedName>
        <fullName evidence="1">Protein kinase domain-containing protein</fullName>
    </recommendedName>
</protein>
<organism evidence="2 3">
    <name type="scientific">Mycoplasmopsis felis</name>
    <dbReference type="NCBI Taxonomy" id="33923"/>
    <lineage>
        <taxon>Bacteria</taxon>
        <taxon>Bacillati</taxon>
        <taxon>Mycoplasmatota</taxon>
        <taxon>Mycoplasmoidales</taxon>
        <taxon>Metamycoplasmataceae</taxon>
        <taxon>Mycoplasmopsis</taxon>
    </lineage>
</organism>
<dbReference type="RefSeq" id="WP_161553099.1">
    <property type="nucleotide sequence ID" value="NZ_AP022325.1"/>
</dbReference>
<evidence type="ECO:0000313" key="2">
    <source>
        <dbReference type="EMBL" id="BBU47618.1"/>
    </source>
</evidence>
<gene>
    <name evidence="2" type="ORF">JPM2_3110</name>
</gene>
<dbReference type="InterPro" id="IPR052077">
    <property type="entry name" value="CcrZ_PhaseVar_Mediator"/>
</dbReference>